<evidence type="ECO:0000256" key="8">
    <source>
        <dbReference type="SAM" id="Phobius"/>
    </source>
</evidence>
<dbReference type="GO" id="GO:0042953">
    <property type="term" value="P:lipoprotein transport"/>
    <property type="evidence" value="ECO:0007669"/>
    <property type="project" value="InterPro"/>
</dbReference>
<gene>
    <name evidence="11" type="ORF">G7Y85_18885</name>
</gene>
<keyword evidence="3" id="KW-0813">Transport</keyword>
<feature type="domain" description="MacB-like periplasmic core" evidence="10">
    <location>
        <begin position="27"/>
        <end position="243"/>
    </location>
</feature>
<feature type="domain" description="ABC3 transporter permease C-terminal" evidence="9">
    <location>
        <begin position="275"/>
        <end position="408"/>
    </location>
</feature>
<dbReference type="InterPro" id="IPR011925">
    <property type="entry name" value="LolCE_TM"/>
</dbReference>
<keyword evidence="6 8" id="KW-1133">Transmembrane helix</keyword>
<evidence type="ECO:0000256" key="5">
    <source>
        <dbReference type="ARBA" id="ARBA00022692"/>
    </source>
</evidence>
<reference evidence="11 12" key="1">
    <citation type="journal article" date="2014" name="Int. J. Syst. Evol. Microbiol.">
        <title>Solimonas terrae sp. nov., isolated from soil.</title>
        <authorList>
            <person name="Kim S.J."/>
            <person name="Moon J.Y."/>
            <person name="Weon H.Y."/>
            <person name="Ahn J.H."/>
            <person name="Chen W.M."/>
            <person name="Kwon S.W."/>
        </authorList>
    </citation>
    <scope>NUCLEOTIDE SEQUENCE [LARGE SCALE GENOMIC DNA]</scope>
    <source>
        <strain evidence="11 12">KIS83-12</strain>
    </source>
</reference>
<dbReference type="InterPro" id="IPR051447">
    <property type="entry name" value="Lipoprotein-release_system"/>
</dbReference>
<dbReference type="AlphaFoldDB" id="A0A6M2BX34"/>
<feature type="transmembrane region" description="Helical" evidence="8">
    <location>
        <begin position="381"/>
        <end position="401"/>
    </location>
</feature>
<name>A0A6M2BX34_9GAMM</name>
<protein>
    <submittedName>
        <fullName evidence="11">Lipoprotein-releasing ABC transporter permease subunit</fullName>
    </submittedName>
</protein>
<keyword evidence="5 8" id="KW-0812">Transmembrane</keyword>
<keyword evidence="12" id="KW-1185">Reference proteome</keyword>
<dbReference type="Proteomes" id="UP000472676">
    <property type="component" value="Unassembled WGS sequence"/>
</dbReference>
<keyword evidence="7 8" id="KW-0472">Membrane</keyword>
<comment type="subcellular location">
    <subcellularLocation>
        <location evidence="1">Cell membrane</location>
        <topology evidence="1">Multi-pass membrane protein</topology>
    </subcellularLocation>
</comment>
<evidence type="ECO:0000256" key="7">
    <source>
        <dbReference type="ARBA" id="ARBA00023136"/>
    </source>
</evidence>
<evidence type="ECO:0000313" key="12">
    <source>
        <dbReference type="Proteomes" id="UP000472676"/>
    </source>
</evidence>
<evidence type="ECO:0000313" key="11">
    <source>
        <dbReference type="EMBL" id="NGY06845.1"/>
    </source>
</evidence>
<evidence type="ECO:0000256" key="2">
    <source>
        <dbReference type="ARBA" id="ARBA00005236"/>
    </source>
</evidence>
<dbReference type="Pfam" id="PF02687">
    <property type="entry name" value="FtsX"/>
    <property type="match status" value="1"/>
</dbReference>
<dbReference type="PANTHER" id="PTHR30489">
    <property type="entry name" value="LIPOPROTEIN-RELEASING SYSTEM TRANSMEMBRANE PROTEIN LOLE"/>
    <property type="match status" value="1"/>
</dbReference>
<dbReference type="GO" id="GO:0098797">
    <property type="term" value="C:plasma membrane protein complex"/>
    <property type="evidence" value="ECO:0007669"/>
    <property type="project" value="TreeGrafter"/>
</dbReference>
<dbReference type="InterPro" id="IPR003838">
    <property type="entry name" value="ABC3_permease_C"/>
</dbReference>
<evidence type="ECO:0000256" key="1">
    <source>
        <dbReference type="ARBA" id="ARBA00004651"/>
    </source>
</evidence>
<evidence type="ECO:0000259" key="9">
    <source>
        <dbReference type="Pfam" id="PF02687"/>
    </source>
</evidence>
<organism evidence="11 12">
    <name type="scientific">Solimonas terrae</name>
    <dbReference type="NCBI Taxonomy" id="1396819"/>
    <lineage>
        <taxon>Bacteria</taxon>
        <taxon>Pseudomonadati</taxon>
        <taxon>Pseudomonadota</taxon>
        <taxon>Gammaproteobacteria</taxon>
        <taxon>Nevskiales</taxon>
        <taxon>Nevskiaceae</taxon>
        <taxon>Solimonas</taxon>
    </lineage>
</organism>
<dbReference type="InterPro" id="IPR025857">
    <property type="entry name" value="MacB_PCD"/>
</dbReference>
<dbReference type="NCBIfam" id="TIGR02212">
    <property type="entry name" value="lolCE"/>
    <property type="match status" value="1"/>
</dbReference>
<accession>A0A6M2BX34</accession>
<dbReference type="PANTHER" id="PTHR30489:SF0">
    <property type="entry name" value="LIPOPROTEIN-RELEASING SYSTEM TRANSMEMBRANE PROTEIN LOLE"/>
    <property type="match status" value="1"/>
</dbReference>
<evidence type="ECO:0000256" key="4">
    <source>
        <dbReference type="ARBA" id="ARBA00022475"/>
    </source>
</evidence>
<feature type="transmembrane region" description="Helical" evidence="8">
    <location>
        <begin position="21"/>
        <end position="48"/>
    </location>
</feature>
<feature type="transmembrane region" description="Helical" evidence="8">
    <location>
        <begin position="317"/>
        <end position="344"/>
    </location>
</feature>
<comment type="similarity">
    <text evidence="2">Belongs to the ABC-4 integral membrane protein family. LolC/E subfamily.</text>
</comment>
<evidence type="ECO:0000256" key="6">
    <source>
        <dbReference type="ARBA" id="ARBA00022989"/>
    </source>
</evidence>
<sequence length="415" mass="45139">MRNPYELFAGLRYTRAKRRNHFISFISAASMLGIAVGVTALITVLSVMNGFERELRTRILGMASHATISAYRGGMEDWPGVARLAAQNKSIEGLAPYIEGEGMVKVGSDLSGTMLRGVLPEEEDKVSDIAAHMKAGSFDSLKAGTYNIVIGSELAESLGVTIGDKVDLMVPQASVTPAGLLPRFRRFTVSGVFRIGMYEFDRGLVLINLHDAQALLRMGDTVTGVRLKLYDMFAAPRVSRELANQLPGIYYISDWTRSHANFFRAVSTEKMVMFIILSLIVGVAAFNIVSTLVMVVQDKQSDIAILRTLGASPRSIMMVFMVQGSIIGFVGTALGVLGGVSLALNIETLVPILESLTHHQFLAPDVYYISDLPSQLKLSDVIRIGGLSLALGLLSTLYPAWRASRVSPAEALRYE</sequence>
<proteinExistence type="inferred from homology"/>
<dbReference type="RefSeq" id="WP_166261189.1">
    <property type="nucleotide sequence ID" value="NZ_JAAMOW010000011.1"/>
</dbReference>
<dbReference type="GO" id="GO:0044874">
    <property type="term" value="P:lipoprotein localization to outer membrane"/>
    <property type="evidence" value="ECO:0007669"/>
    <property type="project" value="TreeGrafter"/>
</dbReference>
<keyword evidence="11" id="KW-0449">Lipoprotein</keyword>
<dbReference type="EMBL" id="JAAMOW010000011">
    <property type="protein sequence ID" value="NGY06845.1"/>
    <property type="molecule type" value="Genomic_DNA"/>
</dbReference>
<evidence type="ECO:0000256" key="3">
    <source>
        <dbReference type="ARBA" id="ARBA00022448"/>
    </source>
</evidence>
<comment type="caution">
    <text evidence="11">The sequence shown here is derived from an EMBL/GenBank/DDBJ whole genome shotgun (WGS) entry which is preliminary data.</text>
</comment>
<evidence type="ECO:0000259" key="10">
    <source>
        <dbReference type="Pfam" id="PF12704"/>
    </source>
</evidence>
<feature type="transmembrane region" description="Helical" evidence="8">
    <location>
        <begin position="271"/>
        <end position="296"/>
    </location>
</feature>
<dbReference type="Pfam" id="PF12704">
    <property type="entry name" value="MacB_PCD"/>
    <property type="match status" value="1"/>
</dbReference>
<keyword evidence="4" id="KW-1003">Cell membrane</keyword>